<protein>
    <recommendedName>
        <fullName evidence="4">CNNM transmembrane domain-containing protein</fullName>
    </recommendedName>
</protein>
<proteinExistence type="predicted"/>
<name>A0A8S3ZWX5_9EUPU</name>
<dbReference type="PANTHER" id="PTHR12064">
    <property type="entry name" value="METAL TRANSPORTER CNNM"/>
    <property type="match status" value="1"/>
</dbReference>
<dbReference type="InterPro" id="IPR045095">
    <property type="entry name" value="ACDP"/>
</dbReference>
<dbReference type="GO" id="GO:0010960">
    <property type="term" value="P:magnesium ion homeostasis"/>
    <property type="evidence" value="ECO:0007669"/>
    <property type="project" value="InterPro"/>
</dbReference>
<keyword evidence="2 3" id="KW-0812">Transmembrane</keyword>
<dbReference type="InterPro" id="IPR002550">
    <property type="entry name" value="CNNM"/>
</dbReference>
<keyword evidence="2 3" id="KW-1133">Transmembrane helix</keyword>
<dbReference type="GO" id="GO:0016020">
    <property type="term" value="C:membrane"/>
    <property type="evidence" value="ECO:0007669"/>
    <property type="project" value="UniProtKB-UniRule"/>
</dbReference>
<dbReference type="PANTHER" id="PTHR12064:SF97">
    <property type="entry name" value="METAL TRANSPORTER CNNM-5"/>
    <property type="match status" value="1"/>
</dbReference>
<dbReference type="OrthoDB" id="5353557at2759"/>
<reference evidence="5" key="1">
    <citation type="submission" date="2021-04" db="EMBL/GenBank/DDBJ databases">
        <authorList>
            <consortium name="Molecular Ecology Group"/>
        </authorList>
    </citation>
    <scope>NUCLEOTIDE SEQUENCE</scope>
</reference>
<dbReference type="GO" id="GO:0005737">
    <property type="term" value="C:cytoplasm"/>
    <property type="evidence" value="ECO:0007669"/>
    <property type="project" value="TreeGrafter"/>
</dbReference>
<gene>
    <name evidence="5" type="ORF">CUNI_LOCUS17663</name>
</gene>
<dbReference type="AlphaFoldDB" id="A0A8S3ZWX5"/>
<dbReference type="InterPro" id="IPR046342">
    <property type="entry name" value="CBS_dom_sf"/>
</dbReference>
<evidence type="ECO:0000313" key="6">
    <source>
        <dbReference type="Proteomes" id="UP000678393"/>
    </source>
</evidence>
<feature type="domain" description="CNNM transmembrane" evidence="4">
    <location>
        <begin position="34"/>
        <end position="223"/>
    </location>
</feature>
<comment type="caution">
    <text evidence="5">The sequence shown here is derived from an EMBL/GenBank/DDBJ whole genome shotgun (WGS) entry which is preliminary data.</text>
</comment>
<keyword evidence="2 3" id="KW-0472">Membrane</keyword>
<dbReference type="PROSITE" id="PS51846">
    <property type="entry name" value="CNNM"/>
    <property type="match status" value="1"/>
</dbReference>
<evidence type="ECO:0000256" key="1">
    <source>
        <dbReference type="ARBA" id="ARBA00022737"/>
    </source>
</evidence>
<feature type="transmembrane region" description="Helical" evidence="3">
    <location>
        <begin position="157"/>
        <end position="175"/>
    </location>
</feature>
<organism evidence="5 6">
    <name type="scientific">Candidula unifasciata</name>
    <dbReference type="NCBI Taxonomy" id="100452"/>
    <lineage>
        <taxon>Eukaryota</taxon>
        <taxon>Metazoa</taxon>
        <taxon>Spiralia</taxon>
        <taxon>Lophotrochozoa</taxon>
        <taxon>Mollusca</taxon>
        <taxon>Gastropoda</taxon>
        <taxon>Heterobranchia</taxon>
        <taxon>Euthyneura</taxon>
        <taxon>Panpulmonata</taxon>
        <taxon>Eupulmonata</taxon>
        <taxon>Stylommatophora</taxon>
        <taxon>Helicina</taxon>
        <taxon>Helicoidea</taxon>
        <taxon>Geomitridae</taxon>
        <taxon>Candidula</taxon>
    </lineage>
</organism>
<dbReference type="Proteomes" id="UP000678393">
    <property type="component" value="Unassembled WGS sequence"/>
</dbReference>
<evidence type="ECO:0000259" key="4">
    <source>
        <dbReference type="PROSITE" id="PS51846"/>
    </source>
</evidence>
<accession>A0A8S3ZWX5</accession>
<dbReference type="EMBL" id="CAJHNH020005090">
    <property type="protein sequence ID" value="CAG5132105.1"/>
    <property type="molecule type" value="Genomic_DNA"/>
</dbReference>
<feature type="transmembrane region" description="Helical" evidence="3">
    <location>
        <begin position="38"/>
        <end position="65"/>
    </location>
</feature>
<keyword evidence="6" id="KW-1185">Reference proteome</keyword>
<sequence length="402" mass="44725">MEELMLISCSLISDHVIICNGTEYSLPETVLTFKDAKFWVYIGVYIALTSFAGVMSGLTIGLLSLDLTTLITMKDGGTPNERKYAARILPVVKQHHLLLVTLLLSNSAAVEAMPIFLDRISNPILAIIISVTAVFIFGEVLPQAICTRYGLAIGAKLLPLVYFLMGVCFIITYPLSKLLDCCFGTEHRTFFRRAQLKALIDIHGGESQTDGVKFREDALTQDEVTIIKGCLDMKSKTAKDAMLNINEVFMLDINAKLDYEIMNDILTHGHSRVPVFETDRNNIVALLLTKTLIKLDPEDAVPVRSLIGDERYSRSALFVNHNMPLFDLLNLFQTGKNVLEELLQEEIEDETDMVQELSGMLHLSKAKIKKSAVSVCVSSVVSHYNQDNIVGTTPKSHNLRTI</sequence>
<evidence type="ECO:0000256" key="3">
    <source>
        <dbReference type="SAM" id="Phobius"/>
    </source>
</evidence>
<dbReference type="GO" id="GO:0030026">
    <property type="term" value="P:intracellular manganese ion homeostasis"/>
    <property type="evidence" value="ECO:0007669"/>
    <property type="project" value="TreeGrafter"/>
</dbReference>
<dbReference type="Gene3D" id="3.10.580.10">
    <property type="entry name" value="CBS-domain"/>
    <property type="match status" value="1"/>
</dbReference>
<evidence type="ECO:0000313" key="5">
    <source>
        <dbReference type="EMBL" id="CAG5132105.1"/>
    </source>
</evidence>
<dbReference type="Pfam" id="PF01595">
    <property type="entry name" value="CNNM"/>
    <property type="match status" value="1"/>
</dbReference>
<evidence type="ECO:0000256" key="2">
    <source>
        <dbReference type="PROSITE-ProRule" id="PRU01193"/>
    </source>
</evidence>
<feature type="transmembrane region" description="Helical" evidence="3">
    <location>
        <begin position="123"/>
        <end position="145"/>
    </location>
</feature>
<dbReference type="SUPFAM" id="SSF54631">
    <property type="entry name" value="CBS-domain pair"/>
    <property type="match status" value="1"/>
</dbReference>
<keyword evidence="1" id="KW-0677">Repeat</keyword>